<dbReference type="AlphaFoldDB" id="Q3UI34"/>
<name>Q3UI34_MOUSE</name>
<evidence type="ECO:0000313" key="1">
    <source>
        <dbReference type="EMBL" id="BAE27672.1"/>
    </source>
</evidence>
<accession>Q3UI34</accession>
<dbReference type="EMBL" id="AK147092">
    <property type="protein sequence ID" value="BAE27672.1"/>
    <property type="molecule type" value="mRNA"/>
</dbReference>
<gene>
    <name evidence="2" type="primary">Gm10367</name>
</gene>
<sequence>MMPSMMRLSSHTVLDSLASVKMVVFLCRITRNTNNPVSACDSMHLTGPEKCQQQTLSLFIALGLSFSDPDRKGWFQLDICTCRRPLRVLLI</sequence>
<organism evidence="1">
    <name type="scientific">Mus musculus</name>
    <name type="common">Mouse</name>
    <dbReference type="NCBI Taxonomy" id="10090"/>
    <lineage>
        <taxon>Eukaryota</taxon>
        <taxon>Metazoa</taxon>
        <taxon>Chordata</taxon>
        <taxon>Craniata</taxon>
        <taxon>Vertebrata</taxon>
        <taxon>Euteleostomi</taxon>
        <taxon>Mammalia</taxon>
        <taxon>Eutheria</taxon>
        <taxon>Euarchontoglires</taxon>
        <taxon>Glires</taxon>
        <taxon>Rodentia</taxon>
        <taxon>Myomorpha</taxon>
        <taxon>Muroidea</taxon>
        <taxon>Muridae</taxon>
        <taxon>Murinae</taxon>
        <taxon>Mus</taxon>
        <taxon>Mus</taxon>
    </lineage>
</organism>
<evidence type="ECO:0000313" key="2">
    <source>
        <dbReference type="MGI" id="MGI:3704923"/>
    </source>
</evidence>
<reference evidence="1" key="7">
    <citation type="journal article" date="2005" name="Science">
        <title>The Transcriptional Landscape of the Mammalian Genome.</title>
        <authorList>
            <consortium name="The FANTOM Consortium"/>
            <consortium name="Riken Genome Exploration Research Group and Genome Science Group (Genome Network Project Core Group)"/>
        </authorList>
    </citation>
    <scope>NUCLEOTIDE SEQUENCE</scope>
    <source>
        <strain evidence="1">C57BL/6J</strain>
        <tissue evidence="1">Kidney</tissue>
    </source>
</reference>
<protein>
    <submittedName>
        <fullName evidence="1">Uncharacterized protein</fullName>
    </submittedName>
</protein>
<reference evidence="1" key="5">
    <citation type="journal article" date="2002" name="Nature">
        <title>Analysis of the mouse transcriptome based on functional annotation of 60,770 full-length cDNAs.</title>
        <authorList>
            <consortium name="The FANTOM Consortium and the RIKEN Genome Exploration Research Group Phase I and II Team"/>
        </authorList>
    </citation>
    <scope>NUCLEOTIDE SEQUENCE</scope>
    <source>
        <strain evidence="1">C57BL/6J</strain>
        <tissue evidence="1">Kidney</tissue>
    </source>
</reference>
<reference evidence="1" key="8">
    <citation type="journal article" date="2005" name="Science">
        <title>Antisense Transcription in the Mammalian Transcriptome.</title>
        <authorList>
            <consortium name="RIKEN Genome Exploration Research Group and Genome Science Group (Genome Network Project Core Group) and the FANTOM Consortium"/>
        </authorList>
    </citation>
    <scope>NUCLEOTIDE SEQUENCE</scope>
    <source>
        <strain evidence="1">C57BL/6J</strain>
        <tissue evidence="1">Kidney</tissue>
    </source>
</reference>
<proteinExistence type="evidence at transcript level"/>
<dbReference type="AGR" id="MGI:3704923"/>
<dbReference type="MGI" id="MGI:3704923">
    <property type="gene designation" value="Gm10367"/>
</dbReference>
<reference evidence="1" key="4">
    <citation type="journal article" date="2001" name="Nature">
        <title>Functional annotation of a full-length mouse cDNA collection.</title>
        <authorList>
            <consortium name="The RIKEN Genome Exploration Research Group Phase II Team and the FANTOM Consortium"/>
        </authorList>
    </citation>
    <scope>NUCLEOTIDE SEQUENCE</scope>
    <source>
        <strain evidence="1">C57BL/6J</strain>
        <tissue evidence="1">Kidney</tissue>
    </source>
</reference>
<reference evidence="1" key="6">
    <citation type="submission" date="2004-03" db="EMBL/GenBank/DDBJ databases">
        <authorList>
            <person name="Arakawa T."/>
            <person name="Carninci P."/>
            <person name="Fukuda S."/>
            <person name="Hashizume W."/>
            <person name="Hayashida K."/>
            <person name="Hori F."/>
            <person name="Iida J."/>
            <person name="Imamura K."/>
            <person name="Imotani K."/>
            <person name="Itoh M."/>
            <person name="Kanagawa S."/>
            <person name="Kawai J."/>
            <person name="Kojima M."/>
            <person name="Konno H."/>
            <person name="Murata M."/>
            <person name="Nakamura M."/>
            <person name="Ninomiya N."/>
            <person name="Nishiyori H."/>
            <person name="Nomura K."/>
            <person name="Ohno M."/>
            <person name="Sakazume N."/>
            <person name="Sano H."/>
            <person name="Sasaki D."/>
            <person name="Shibata K."/>
            <person name="Shiraki T."/>
            <person name="Tagami M."/>
            <person name="Tagami Y."/>
            <person name="Waki K."/>
            <person name="Watahiki A."/>
            <person name="Muramatsu M."/>
            <person name="Hayashizaki Y."/>
        </authorList>
    </citation>
    <scope>NUCLEOTIDE SEQUENCE</scope>
    <source>
        <strain evidence="1">C57BL/6J</strain>
        <tissue evidence="1">Kidney</tissue>
    </source>
</reference>
<reference evidence="1" key="2">
    <citation type="journal article" date="2000" name="Genome Res.">
        <title>Normalization and subtraction of cap-trapper-selected cDNAs to prepare full-length cDNA libraries for rapid discovery of new genes.</title>
        <authorList>
            <person name="Carninci P."/>
            <person name="Shibata Y."/>
            <person name="Hayatsu N."/>
            <person name="Sugahara Y."/>
            <person name="Shibata K."/>
            <person name="Itoh M."/>
            <person name="Konno H."/>
            <person name="Okazaki Y."/>
            <person name="Muramatsu M."/>
            <person name="Hayashizaki Y."/>
        </authorList>
    </citation>
    <scope>NUCLEOTIDE SEQUENCE</scope>
    <source>
        <strain evidence="1">C57BL/6J</strain>
        <tissue evidence="1">Kidney</tissue>
    </source>
</reference>
<reference evidence="1" key="1">
    <citation type="journal article" date="1999" name="Methods Enzymol.">
        <title>High-efficiency full-length cDNA cloning.</title>
        <authorList>
            <person name="Carninci P."/>
            <person name="Hayashizaki Y."/>
        </authorList>
    </citation>
    <scope>NUCLEOTIDE SEQUENCE</scope>
    <source>
        <strain evidence="1">C57BL/6J</strain>
        <tissue evidence="1">Kidney</tissue>
    </source>
</reference>
<reference evidence="1" key="3">
    <citation type="journal article" date="2000" name="Genome Res.">
        <title>RIKEN integrated sequence analysis (RISA) system--384-format sequencing pipeline with 384 multicapillary sequencer.</title>
        <authorList>
            <person name="Shibata K."/>
            <person name="Itoh M."/>
            <person name="Aizawa K."/>
            <person name="Nagaoka S."/>
            <person name="Sasaki N."/>
            <person name="Carninci P."/>
            <person name="Konno H."/>
            <person name="Akiyama J."/>
            <person name="Nishi K."/>
            <person name="Kitsunai T."/>
            <person name="Tashiro H."/>
            <person name="Itoh M."/>
            <person name="Sumi N."/>
            <person name="Ishii Y."/>
            <person name="Nakamura S."/>
            <person name="Hazama M."/>
            <person name="Nishine T."/>
            <person name="Harada A."/>
            <person name="Yamamoto R."/>
            <person name="Matsumoto H."/>
            <person name="Sakaguchi S."/>
            <person name="Ikegami T."/>
            <person name="Kashiwagi K."/>
            <person name="Fujiwake S."/>
            <person name="Inoue K."/>
            <person name="Togawa Y."/>
            <person name="Izawa M."/>
            <person name="Ohara E."/>
            <person name="Watahiki M."/>
            <person name="Yoneda Y."/>
            <person name="Ishikawa T."/>
            <person name="Ozawa K."/>
            <person name="Tanaka T."/>
            <person name="Matsuura S."/>
            <person name="Kawai J."/>
            <person name="Okazaki Y."/>
            <person name="Muramatsu M."/>
            <person name="Inoue Y."/>
            <person name="Kira A."/>
            <person name="Hayashizaki Y."/>
        </authorList>
    </citation>
    <scope>NUCLEOTIDE SEQUENCE</scope>
    <source>
        <strain evidence="1">C57BL/6J</strain>
        <tissue evidence="1">Kidney</tissue>
    </source>
</reference>